<reference evidence="2" key="2">
    <citation type="submission" date="2014-09" db="EMBL/GenBank/DDBJ databases">
        <authorList>
            <consortium name="NBRP consortium"/>
            <person name="Sawabe T."/>
            <person name="Meirelles P."/>
            <person name="Nakanishi M."/>
            <person name="Sayaka M."/>
            <person name="Hattori M."/>
            <person name="Ohkuma M."/>
        </authorList>
    </citation>
    <scope>NUCLEOTIDE SEQUENCE [LARGE SCALE GENOMIC DNA]</scope>
    <source>
        <strain evidence="2">JCM 19239</strain>
    </source>
</reference>
<keyword evidence="2" id="KW-1185">Reference proteome</keyword>
<gene>
    <name evidence="1" type="ORF">JCM19239_6385</name>
</gene>
<sequence length="116" mass="13557">MSGQKSDVEGNIAKLKQTMKLYPYGTSNKTEFINLTDRQYNTVHAMNEKFFDEINTLIQYEPTEIWDQEWIALAQDLGIEKGKAFAPDDRMNLYSLKLQKLRLPKRARLTSIQKKI</sequence>
<dbReference type="Proteomes" id="UP000029223">
    <property type="component" value="Unassembled WGS sequence"/>
</dbReference>
<comment type="caution">
    <text evidence="1">The sequence shown here is derived from an EMBL/GenBank/DDBJ whole genome shotgun (WGS) entry which is preliminary data.</text>
</comment>
<evidence type="ECO:0000313" key="2">
    <source>
        <dbReference type="Proteomes" id="UP000029223"/>
    </source>
</evidence>
<proteinExistence type="predicted"/>
<accession>A0ABQ0JQ49</accession>
<dbReference type="SUPFAM" id="SSF160935">
    <property type="entry name" value="VPA0735-like"/>
    <property type="match status" value="1"/>
</dbReference>
<dbReference type="Gene3D" id="1.10.3360.10">
    <property type="entry name" value="VPA0735-like domain"/>
    <property type="match status" value="1"/>
</dbReference>
<name>A0ABQ0JQ49_9VIBR</name>
<reference evidence="2" key="1">
    <citation type="submission" date="2014-09" db="EMBL/GenBank/DDBJ databases">
        <title>Vibrio variabilis JCM 19239. (C206) whole genome shotgun sequence.</title>
        <authorList>
            <person name="Sawabe T."/>
            <person name="Meirelles P."/>
            <person name="Nakanishi M."/>
            <person name="Sayaka M."/>
            <person name="Hattori M."/>
            <person name="Ohkuma M."/>
        </authorList>
    </citation>
    <scope>NUCLEOTIDE SEQUENCE [LARGE SCALE GENOMIC DNA]</scope>
    <source>
        <strain evidence="2">JCM 19239</strain>
    </source>
</reference>
<protein>
    <submittedName>
        <fullName evidence="1">Exported protein</fullName>
    </submittedName>
</protein>
<evidence type="ECO:0000313" key="1">
    <source>
        <dbReference type="EMBL" id="GAL30871.1"/>
    </source>
</evidence>
<dbReference type="EMBL" id="BBMS01000115">
    <property type="protein sequence ID" value="GAL30871.1"/>
    <property type="molecule type" value="Genomic_DNA"/>
</dbReference>
<organism evidence="1 2">
    <name type="scientific">Vibrio variabilis</name>
    <dbReference type="NCBI Taxonomy" id="990271"/>
    <lineage>
        <taxon>Bacteria</taxon>
        <taxon>Pseudomonadati</taxon>
        <taxon>Pseudomonadota</taxon>
        <taxon>Gammaproteobacteria</taxon>
        <taxon>Vibrionales</taxon>
        <taxon>Vibrionaceae</taxon>
        <taxon>Vibrio</taxon>
    </lineage>
</organism>